<protein>
    <submittedName>
        <fullName evidence="1">XisH protein</fullName>
    </submittedName>
</protein>
<accession>F4XIN9</accession>
<dbReference type="InterPro" id="IPR011335">
    <property type="entry name" value="Restrct_endonuc-II-like"/>
</dbReference>
<sequence>MPAKDIFHNTVRLALEKDGWLITKDPLYIKVGGSEMYIDLAAEQLIAAQKDNQSIAVEIKSFLQESEMSEFHVALGQCLDAVAHERLPWSPP</sequence>
<proteinExistence type="predicted"/>
<evidence type="ECO:0000313" key="1">
    <source>
        <dbReference type="EMBL" id="EGJ35551.1"/>
    </source>
</evidence>
<keyword evidence="2" id="KW-1185">Reference proteome</keyword>
<dbReference type="RefSeq" id="WP_008177999.1">
    <property type="nucleotide sequence ID" value="NZ_MKZR01000001.1"/>
</dbReference>
<organism evidence="1 2">
    <name type="scientific">Moorena producens 3L</name>
    <dbReference type="NCBI Taxonomy" id="489825"/>
    <lineage>
        <taxon>Bacteria</taxon>
        <taxon>Bacillati</taxon>
        <taxon>Cyanobacteriota</taxon>
        <taxon>Cyanophyceae</taxon>
        <taxon>Coleofasciculales</taxon>
        <taxon>Coleofasciculaceae</taxon>
        <taxon>Moorena</taxon>
    </lineage>
</organism>
<reference evidence="2" key="1">
    <citation type="journal article" date="2011" name="Proc. Natl. Acad. Sci. U.S.A.">
        <title>Genomic insights into the physiology and ecology of the marine filamentous cyanobacterium Lyngbya majuscula.</title>
        <authorList>
            <person name="Jones A.C."/>
            <person name="Monroe E.A."/>
            <person name="Podell S."/>
            <person name="Hess W.R."/>
            <person name="Klages S."/>
            <person name="Esquenazi E."/>
            <person name="Niessen S."/>
            <person name="Hoover H."/>
            <person name="Rothmann M."/>
            <person name="Lasken R.S."/>
            <person name="Yates J.R.III."/>
            <person name="Reinhardt R."/>
            <person name="Kube M."/>
            <person name="Burkart M.D."/>
            <person name="Allen E.E."/>
            <person name="Dorrestein P.C."/>
            <person name="Gerwick W.H."/>
            <person name="Gerwick L."/>
        </authorList>
    </citation>
    <scope>NUCLEOTIDE SEQUENCE [LARGE SCALE GENOMIC DNA]</scope>
    <source>
        <strain evidence="2">3L</strain>
    </source>
</reference>
<name>F4XIN9_9CYAN</name>
<dbReference type="GO" id="GO:0003676">
    <property type="term" value="F:nucleic acid binding"/>
    <property type="evidence" value="ECO:0007669"/>
    <property type="project" value="InterPro"/>
</dbReference>
<dbReference type="Proteomes" id="UP000003959">
    <property type="component" value="Unassembled WGS sequence"/>
</dbReference>
<evidence type="ECO:0000313" key="2">
    <source>
        <dbReference type="Proteomes" id="UP000003959"/>
    </source>
</evidence>
<dbReference type="InterPro" id="IPR011856">
    <property type="entry name" value="tRNA_endonuc-like_dom_sf"/>
</dbReference>
<dbReference type="EMBL" id="GL890819">
    <property type="protein sequence ID" value="EGJ35551.1"/>
    <property type="molecule type" value="Genomic_DNA"/>
</dbReference>
<dbReference type="SUPFAM" id="SSF52980">
    <property type="entry name" value="Restriction endonuclease-like"/>
    <property type="match status" value="1"/>
</dbReference>
<dbReference type="HOGENOM" id="CLU_132053_2_0_3"/>
<dbReference type="OrthoDB" id="456752at2"/>
<dbReference type="InterPro" id="IPR014919">
    <property type="entry name" value="XisH"/>
</dbReference>
<gene>
    <name evidence="1" type="ORF">LYNGBM3L_03240</name>
</gene>
<dbReference type="Pfam" id="PF08814">
    <property type="entry name" value="XisH"/>
    <property type="match status" value="1"/>
</dbReference>
<dbReference type="Gene3D" id="3.40.1350.10">
    <property type="match status" value="1"/>
</dbReference>
<dbReference type="AlphaFoldDB" id="F4XIN9"/>